<keyword evidence="3" id="KW-0472">Membrane</keyword>
<gene>
    <name evidence="4" type="ORF">H5P30_15285</name>
</gene>
<reference evidence="4 5" key="1">
    <citation type="submission" date="2020-07" db="EMBL/GenBank/DDBJ databases">
        <authorList>
            <person name="Feng X."/>
        </authorList>
    </citation>
    <scope>NUCLEOTIDE SEQUENCE [LARGE SCALE GENOMIC DNA]</scope>
    <source>
        <strain evidence="4 5">JCM14086</strain>
    </source>
</reference>
<comment type="caution">
    <text evidence="4">The sequence shown here is derived from an EMBL/GenBank/DDBJ whole genome shotgun (WGS) entry which is preliminary data.</text>
</comment>
<dbReference type="SMART" id="SM00028">
    <property type="entry name" value="TPR"/>
    <property type="match status" value="6"/>
</dbReference>
<feature type="transmembrane region" description="Helical" evidence="3">
    <location>
        <begin position="53"/>
        <end position="74"/>
    </location>
</feature>
<dbReference type="SUPFAM" id="SSF48452">
    <property type="entry name" value="TPR-like"/>
    <property type="match status" value="1"/>
</dbReference>
<evidence type="ECO:0000256" key="2">
    <source>
        <dbReference type="SAM" id="Coils"/>
    </source>
</evidence>
<dbReference type="Gene3D" id="1.25.40.10">
    <property type="entry name" value="Tetratricopeptide repeat domain"/>
    <property type="match status" value="2"/>
</dbReference>
<organism evidence="4 5">
    <name type="scientific">Puniceicoccus vermicola</name>
    <dbReference type="NCBI Taxonomy" id="388746"/>
    <lineage>
        <taxon>Bacteria</taxon>
        <taxon>Pseudomonadati</taxon>
        <taxon>Verrucomicrobiota</taxon>
        <taxon>Opitutia</taxon>
        <taxon>Puniceicoccales</taxon>
        <taxon>Puniceicoccaceae</taxon>
        <taxon>Puniceicoccus</taxon>
    </lineage>
</organism>
<dbReference type="PROSITE" id="PS50293">
    <property type="entry name" value="TPR_REGION"/>
    <property type="match status" value="1"/>
</dbReference>
<dbReference type="PANTHER" id="PTHR12558:SF13">
    <property type="entry name" value="CELL DIVISION CYCLE PROTEIN 27 HOMOLOG"/>
    <property type="match status" value="1"/>
</dbReference>
<dbReference type="InterPro" id="IPR019734">
    <property type="entry name" value="TPR_rpt"/>
</dbReference>
<evidence type="ECO:0000256" key="1">
    <source>
        <dbReference type="PROSITE-ProRule" id="PRU00339"/>
    </source>
</evidence>
<protein>
    <submittedName>
        <fullName evidence="4">Tetratricopeptide repeat protein</fullName>
    </submittedName>
</protein>
<feature type="repeat" description="TPR" evidence="1">
    <location>
        <begin position="216"/>
        <end position="249"/>
    </location>
</feature>
<dbReference type="PROSITE" id="PS50005">
    <property type="entry name" value="TPR"/>
    <property type="match status" value="4"/>
</dbReference>
<feature type="coiled-coil region" evidence="2">
    <location>
        <begin position="92"/>
        <end position="119"/>
    </location>
</feature>
<feature type="repeat" description="TPR" evidence="1">
    <location>
        <begin position="182"/>
        <end position="215"/>
    </location>
</feature>
<feature type="transmembrane region" description="Helical" evidence="3">
    <location>
        <begin position="27"/>
        <end position="47"/>
    </location>
</feature>
<evidence type="ECO:0000313" key="4">
    <source>
        <dbReference type="EMBL" id="MBC2603146.1"/>
    </source>
</evidence>
<name>A0A7X1B027_9BACT</name>
<dbReference type="RefSeq" id="WP_354586746.1">
    <property type="nucleotide sequence ID" value="NZ_JBEPNX010000001.1"/>
</dbReference>
<dbReference type="PANTHER" id="PTHR12558">
    <property type="entry name" value="CELL DIVISION CYCLE 16,23,27"/>
    <property type="match status" value="1"/>
</dbReference>
<sequence length="512" mass="58645">MNVGEKIMKETSTSITPHKINKPIQILGAWLAGLILIDTSFLTAAQFLDEPSWLSSLLVIASILNVPLFLFGLYQLQTKFRKELQDDEYYSKHLERESEKDYEQRLNILEKEKKNALLTVEGGEKFSSKIDGFSSAVKKVKRENEYTASDWSFLGIEEYRKNNFRLAQSYFEKALELDPEEIMSLNNLGTLLNCNGRYQEALDMLDKAISIDPKYPLPYHNKGNVFINTEEYDEAEKFFRLAHKLMPKHPAPLNSIGCALFKKKEDEEALIYFDLALLLDPKYPDPYIGRGSLKYHNSDYWGAVSDATKAIVLGKKDSMPFKNRALAYKKLELFSKAASDYETLSRIEPDKIDWIKQSADNFYRANDYEKAKAAYSKIGINHDEYASAQLNLIEISLLHNEVEEAKHKLELLSNVVKGEDNIVVLKIFEYICSSMSDSLGDKEKEEYLNFFESKSEFGWSLKEIKELSNKDFVTSSQKKEIEELVTKIQNKPNSNKAVEVTARSSASRSTSL</sequence>
<proteinExistence type="predicted"/>
<feature type="repeat" description="TPR" evidence="1">
    <location>
        <begin position="148"/>
        <end position="181"/>
    </location>
</feature>
<dbReference type="Pfam" id="PF13432">
    <property type="entry name" value="TPR_16"/>
    <property type="match status" value="1"/>
</dbReference>
<dbReference type="Pfam" id="PF13181">
    <property type="entry name" value="TPR_8"/>
    <property type="match status" value="2"/>
</dbReference>
<keyword evidence="2" id="KW-0175">Coiled coil</keyword>
<feature type="repeat" description="TPR" evidence="1">
    <location>
        <begin position="250"/>
        <end position="283"/>
    </location>
</feature>
<keyword evidence="5" id="KW-1185">Reference proteome</keyword>
<evidence type="ECO:0000256" key="3">
    <source>
        <dbReference type="SAM" id="Phobius"/>
    </source>
</evidence>
<dbReference type="AlphaFoldDB" id="A0A7X1B027"/>
<keyword evidence="3" id="KW-1133">Transmembrane helix</keyword>
<keyword evidence="3" id="KW-0812">Transmembrane</keyword>
<evidence type="ECO:0000313" key="5">
    <source>
        <dbReference type="Proteomes" id="UP000525652"/>
    </source>
</evidence>
<accession>A0A7X1B027</accession>
<dbReference type="EMBL" id="JACHVA010000118">
    <property type="protein sequence ID" value="MBC2603146.1"/>
    <property type="molecule type" value="Genomic_DNA"/>
</dbReference>
<dbReference type="Proteomes" id="UP000525652">
    <property type="component" value="Unassembled WGS sequence"/>
</dbReference>
<keyword evidence="1" id="KW-0802">TPR repeat</keyword>
<dbReference type="InterPro" id="IPR011990">
    <property type="entry name" value="TPR-like_helical_dom_sf"/>
</dbReference>